<evidence type="ECO:0000256" key="1">
    <source>
        <dbReference type="ARBA" id="ARBA00006545"/>
    </source>
</evidence>
<dbReference type="EMBL" id="CAJNOG010002627">
    <property type="protein sequence ID" value="CAF1512400.1"/>
    <property type="molecule type" value="Genomic_DNA"/>
</dbReference>
<dbReference type="InterPro" id="IPR026847">
    <property type="entry name" value="VPS13"/>
</dbReference>
<proteinExistence type="inferred from homology"/>
<name>A0A815U3Q3_9BILA</name>
<dbReference type="PANTHER" id="PTHR16166">
    <property type="entry name" value="VACUOLAR PROTEIN SORTING-ASSOCIATED PROTEIN VPS13"/>
    <property type="match status" value="1"/>
</dbReference>
<dbReference type="Proteomes" id="UP000663845">
    <property type="component" value="Unassembled WGS sequence"/>
</dbReference>
<gene>
    <name evidence="3" type="ORF">JYZ213_LOCUS44107</name>
</gene>
<dbReference type="Pfam" id="PF25037">
    <property type="entry name" value="VPS13_C"/>
    <property type="match status" value="1"/>
</dbReference>
<dbReference type="GO" id="GO:0045053">
    <property type="term" value="P:protein retention in Golgi apparatus"/>
    <property type="evidence" value="ECO:0007669"/>
    <property type="project" value="TreeGrafter"/>
</dbReference>
<protein>
    <recommendedName>
        <fullName evidence="2">Intermembrane lipid transfer protein VPS13-like C-terminal domain-containing protein</fullName>
    </recommendedName>
</protein>
<dbReference type="GO" id="GO:0006623">
    <property type="term" value="P:protein targeting to vacuole"/>
    <property type="evidence" value="ECO:0007669"/>
    <property type="project" value="TreeGrafter"/>
</dbReference>
<feature type="domain" description="Intermembrane lipid transfer protein VPS13-like C-terminal" evidence="2">
    <location>
        <begin position="91"/>
        <end position="160"/>
    </location>
</feature>
<evidence type="ECO:0000313" key="3">
    <source>
        <dbReference type="EMBL" id="CAF1512400.1"/>
    </source>
</evidence>
<dbReference type="AlphaFoldDB" id="A0A815U3Q3"/>
<evidence type="ECO:0000313" key="4">
    <source>
        <dbReference type="Proteomes" id="UP000663845"/>
    </source>
</evidence>
<comment type="caution">
    <text evidence="3">The sequence shown here is derived from an EMBL/GenBank/DDBJ whole genome shotgun (WGS) entry which is preliminary data.</text>
</comment>
<comment type="similarity">
    <text evidence="1">Belongs to the VPS13 family.</text>
</comment>
<reference evidence="3" key="1">
    <citation type="submission" date="2021-02" db="EMBL/GenBank/DDBJ databases">
        <authorList>
            <person name="Nowell W R."/>
        </authorList>
    </citation>
    <scope>NUCLEOTIDE SEQUENCE</scope>
</reference>
<dbReference type="InterPro" id="IPR056748">
    <property type="entry name" value="VPS13-like_C"/>
</dbReference>
<organism evidence="3 4">
    <name type="scientific">Adineta steineri</name>
    <dbReference type="NCBI Taxonomy" id="433720"/>
    <lineage>
        <taxon>Eukaryota</taxon>
        <taxon>Metazoa</taxon>
        <taxon>Spiralia</taxon>
        <taxon>Gnathifera</taxon>
        <taxon>Rotifera</taxon>
        <taxon>Eurotatoria</taxon>
        <taxon>Bdelloidea</taxon>
        <taxon>Adinetida</taxon>
        <taxon>Adinetidae</taxon>
        <taxon>Adineta</taxon>
    </lineage>
</organism>
<evidence type="ECO:0000259" key="2">
    <source>
        <dbReference type="Pfam" id="PF25037"/>
    </source>
</evidence>
<accession>A0A815U3Q3</accession>
<sequence>MGLAEIWLPTSIPTLSAVGGAAGAFSKIASVLGNGLAALTFDDDYKISRIRRKEPTARATTDIAIGGKNVVMGFVDGVTGVVTKPVSEEVVRRVRYLRHGGLVRPYISHEAMGFFILNKLDNGKYAKTDTYVAHITCSDSPPSWFLATSKRLLFVTEISFLEPTVKPNLNQVQILTKDPKKTRALRSTRSFGKMVHYRNISESEARYIVDKITNAMRTVGL</sequence>
<dbReference type="PANTHER" id="PTHR16166:SF93">
    <property type="entry name" value="INTERMEMBRANE LIPID TRANSFER PROTEIN VPS13"/>
    <property type="match status" value="1"/>
</dbReference>